<organism evidence="2 3">
    <name type="scientific">Dothistroma septosporum (strain NZE10 / CBS 128990)</name>
    <name type="common">Red band needle blight fungus</name>
    <name type="synonym">Mycosphaerella pini</name>
    <dbReference type="NCBI Taxonomy" id="675120"/>
    <lineage>
        <taxon>Eukaryota</taxon>
        <taxon>Fungi</taxon>
        <taxon>Dikarya</taxon>
        <taxon>Ascomycota</taxon>
        <taxon>Pezizomycotina</taxon>
        <taxon>Dothideomycetes</taxon>
        <taxon>Dothideomycetidae</taxon>
        <taxon>Mycosphaerellales</taxon>
        <taxon>Mycosphaerellaceae</taxon>
        <taxon>Dothistroma</taxon>
    </lineage>
</organism>
<evidence type="ECO:0000256" key="1">
    <source>
        <dbReference type="SAM" id="MobiDB-lite"/>
    </source>
</evidence>
<accession>N1PVG1</accession>
<proteinExistence type="predicted"/>
<feature type="region of interest" description="Disordered" evidence="1">
    <location>
        <begin position="1"/>
        <end position="21"/>
    </location>
</feature>
<sequence length="93" mass="10521">WRARRSGCSCYSESNSDSDDRSWAQLEEQCCSLWHPPHTACSAFVVTTSRSSLGLLRNLRFNDTQNTASFGCCRALRRSPLLSQLTLIIWFGC</sequence>
<dbReference type="AlphaFoldDB" id="N1PVG1"/>
<gene>
    <name evidence="2" type="ORF">DOTSEDRAFT_69409</name>
</gene>
<feature type="non-terminal residue" evidence="2">
    <location>
        <position position="1"/>
    </location>
</feature>
<dbReference type="EMBL" id="KB446536">
    <property type="protein sequence ID" value="EME47461.1"/>
    <property type="molecule type" value="Genomic_DNA"/>
</dbReference>
<dbReference type="Proteomes" id="UP000016933">
    <property type="component" value="Unassembled WGS sequence"/>
</dbReference>
<dbReference type="HOGENOM" id="CLU_2405304_0_0_1"/>
<keyword evidence="3" id="KW-1185">Reference proteome</keyword>
<name>N1PVG1_DOTSN</name>
<reference evidence="3" key="1">
    <citation type="journal article" date="2012" name="PLoS Genet.">
        <title>The genomes of the fungal plant pathogens Cladosporium fulvum and Dothistroma septosporum reveal adaptation to different hosts and lifestyles but also signatures of common ancestry.</title>
        <authorList>
            <person name="de Wit P.J.G.M."/>
            <person name="van der Burgt A."/>
            <person name="Oekmen B."/>
            <person name="Stergiopoulos I."/>
            <person name="Abd-Elsalam K.A."/>
            <person name="Aerts A.L."/>
            <person name="Bahkali A.H."/>
            <person name="Beenen H.G."/>
            <person name="Chettri P."/>
            <person name="Cox M.P."/>
            <person name="Datema E."/>
            <person name="de Vries R.P."/>
            <person name="Dhillon B."/>
            <person name="Ganley A.R."/>
            <person name="Griffiths S.A."/>
            <person name="Guo Y."/>
            <person name="Hamelin R.C."/>
            <person name="Henrissat B."/>
            <person name="Kabir M.S."/>
            <person name="Jashni M.K."/>
            <person name="Kema G."/>
            <person name="Klaubauf S."/>
            <person name="Lapidus A."/>
            <person name="Levasseur A."/>
            <person name="Lindquist E."/>
            <person name="Mehrabi R."/>
            <person name="Ohm R.A."/>
            <person name="Owen T.J."/>
            <person name="Salamov A."/>
            <person name="Schwelm A."/>
            <person name="Schijlen E."/>
            <person name="Sun H."/>
            <person name="van den Burg H.A."/>
            <person name="van Ham R.C.H.J."/>
            <person name="Zhang S."/>
            <person name="Goodwin S.B."/>
            <person name="Grigoriev I.V."/>
            <person name="Collemare J."/>
            <person name="Bradshaw R.E."/>
        </authorList>
    </citation>
    <scope>NUCLEOTIDE SEQUENCE [LARGE SCALE GENOMIC DNA]</scope>
    <source>
        <strain evidence="3">NZE10 / CBS 128990</strain>
    </source>
</reference>
<protein>
    <submittedName>
        <fullName evidence="2">Uncharacterized protein</fullName>
    </submittedName>
</protein>
<evidence type="ECO:0000313" key="3">
    <source>
        <dbReference type="Proteomes" id="UP000016933"/>
    </source>
</evidence>
<evidence type="ECO:0000313" key="2">
    <source>
        <dbReference type="EMBL" id="EME47461.1"/>
    </source>
</evidence>
<reference evidence="2 3" key="2">
    <citation type="journal article" date="2012" name="PLoS Pathog.">
        <title>Diverse lifestyles and strategies of plant pathogenesis encoded in the genomes of eighteen Dothideomycetes fungi.</title>
        <authorList>
            <person name="Ohm R.A."/>
            <person name="Feau N."/>
            <person name="Henrissat B."/>
            <person name="Schoch C.L."/>
            <person name="Horwitz B.A."/>
            <person name="Barry K.W."/>
            <person name="Condon B.J."/>
            <person name="Copeland A.C."/>
            <person name="Dhillon B."/>
            <person name="Glaser F."/>
            <person name="Hesse C.N."/>
            <person name="Kosti I."/>
            <person name="LaButti K."/>
            <person name="Lindquist E.A."/>
            <person name="Lucas S."/>
            <person name="Salamov A.A."/>
            <person name="Bradshaw R.E."/>
            <person name="Ciuffetti L."/>
            <person name="Hamelin R.C."/>
            <person name="Kema G.H.J."/>
            <person name="Lawrence C."/>
            <person name="Scott J.A."/>
            <person name="Spatafora J.W."/>
            <person name="Turgeon B.G."/>
            <person name="de Wit P.J.G.M."/>
            <person name="Zhong S."/>
            <person name="Goodwin S.B."/>
            <person name="Grigoriev I.V."/>
        </authorList>
    </citation>
    <scope>NUCLEOTIDE SEQUENCE [LARGE SCALE GENOMIC DNA]</scope>
    <source>
        <strain evidence="3">NZE10 / CBS 128990</strain>
    </source>
</reference>